<name>A0A0D7K604_9BURK</name>
<proteinExistence type="predicted"/>
<reference evidence="1 2" key="1">
    <citation type="submission" date="2014-12" db="EMBL/GenBank/DDBJ databases">
        <title>Isolation of bacteria from lake water.</title>
        <authorList>
            <person name="Sheng K.-Y."/>
            <person name="Chin P.-S."/>
            <person name="Chan K.-G."/>
            <person name="Tan G.S."/>
        </authorList>
    </citation>
    <scope>NUCLEOTIDE SEQUENCE [LARGE SCALE GENOMIC DNA]</scope>
    <source>
        <strain evidence="1 2">KY4</strain>
    </source>
</reference>
<organism evidence="1 2">
    <name type="scientific">Acidovorax temperans</name>
    <dbReference type="NCBI Taxonomy" id="80878"/>
    <lineage>
        <taxon>Bacteria</taxon>
        <taxon>Pseudomonadati</taxon>
        <taxon>Pseudomonadota</taxon>
        <taxon>Betaproteobacteria</taxon>
        <taxon>Burkholderiales</taxon>
        <taxon>Comamonadaceae</taxon>
        <taxon>Acidovorax</taxon>
    </lineage>
</organism>
<sequence>MQQPRLNLPTSSLRDFIPANDSYDWLIFTATTSDVKQKIDALALRAVLCVIRLAAGGIQSIYLNSTNQGLVVSLEKSVPIKFNEATLKLLREICLFGSIEMDMQVNSLILRGQK</sequence>
<evidence type="ECO:0000313" key="2">
    <source>
        <dbReference type="Proteomes" id="UP000032566"/>
    </source>
</evidence>
<accession>A0A0D7K604</accession>
<keyword evidence="2" id="KW-1185">Reference proteome</keyword>
<dbReference type="PATRIC" id="fig|80878.5.peg.3199"/>
<comment type="caution">
    <text evidence="1">The sequence shown here is derived from an EMBL/GenBank/DDBJ whole genome shotgun (WGS) entry which is preliminary data.</text>
</comment>
<protein>
    <submittedName>
        <fullName evidence="1">Uncharacterized protein</fullName>
    </submittedName>
</protein>
<gene>
    <name evidence="1" type="ORF">RP29_16395</name>
</gene>
<dbReference type="AlphaFoldDB" id="A0A0D7K604"/>
<evidence type="ECO:0000313" key="1">
    <source>
        <dbReference type="EMBL" id="KJA09444.1"/>
    </source>
</evidence>
<dbReference type="EMBL" id="JXYQ01000061">
    <property type="protein sequence ID" value="KJA09444.1"/>
    <property type="molecule type" value="Genomic_DNA"/>
</dbReference>
<dbReference type="Proteomes" id="UP000032566">
    <property type="component" value="Unassembled WGS sequence"/>
</dbReference>